<name>A0A6L7EXU9_9ACTN</name>
<evidence type="ECO:0000313" key="3">
    <source>
        <dbReference type="EMBL" id="MXG89155.1"/>
    </source>
</evidence>
<feature type="transmembrane region" description="Helical" evidence="2">
    <location>
        <begin position="161"/>
        <end position="182"/>
    </location>
</feature>
<dbReference type="Proteomes" id="UP000473325">
    <property type="component" value="Unassembled WGS sequence"/>
</dbReference>
<sequence length="247" mass="25724">MSGRDDAHDTEPDPGQDSGPSLEAPSLFGRKRRRKPAAAPQPDPQPEPQPGPEPTALTRPEPERTPEPEPVPEPTVEVTQPQPVVAAPAPVRPPVPRAEPARVPEEKAPRSRSLQLPQVPGLTGRRVVAVIGAVVGLLVVLATLAAQGLCSVVRGTSSCGGGGFFLLVAILVVAAVAGGALLRAVGEPEPGSTAVLAVALLSVVTLLFLAGQLFEWWMAIAIPLVSVVMFLVSHWVTTTYADSSDRA</sequence>
<reference evidence="3 4" key="1">
    <citation type="submission" date="2019-12" db="EMBL/GenBank/DDBJ databases">
        <authorList>
            <person name="Kun Z."/>
        </authorList>
    </citation>
    <scope>NUCLEOTIDE SEQUENCE [LARGE SCALE GENOMIC DNA]</scope>
    <source>
        <strain evidence="3 4">YIM 123512</strain>
    </source>
</reference>
<feature type="compositionally biased region" description="Pro residues" evidence="1">
    <location>
        <begin position="39"/>
        <end position="53"/>
    </location>
</feature>
<keyword evidence="2" id="KW-1133">Transmembrane helix</keyword>
<comment type="caution">
    <text evidence="3">The sequence shown here is derived from an EMBL/GenBank/DDBJ whole genome shotgun (WGS) entry which is preliminary data.</text>
</comment>
<protein>
    <submittedName>
        <fullName evidence="3">Uncharacterized protein</fullName>
    </submittedName>
</protein>
<feature type="region of interest" description="Disordered" evidence="1">
    <location>
        <begin position="1"/>
        <end position="116"/>
    </location>
</feature>
<evidence type="ECO:0000256" key="1">
    <source>
        <dbReference type="SAM" id="MobiDB-lite"/>
    </source>
</evidence>
<feature type="compositionally biased region" description="Basic and acidic residues" evidence="1">
    <location>
        <begin position="1"/>
        <end position="11"/>
    </location>
</feature>
<feature type="transmembrane region" description="Helical" evidence="2">
    <location>
        <begin position="194"/>
        <end position="210"/>
    </location>
</feature>
<organism evidence="3 4">
    <name type="scientific">Nocardioides flavescens</name>
    <dbReference type="NCBI Taxonomy" id="2691959"/>
    <lineage>
        <taxon>Bacteria</taxon>
        <taxon>Bacillati</taxon>
        <taxon>Actinomycetota</taxon>
        <taxon>Actinomycetes</taxon>
        <taxon>Propionibacteriales</taxon>
        <taxon>Nocardioidaceae</taxon>
        <taxon>Nocardioides</taxon>
    </lineage>
</organism>
<feature type="compositionally biased region" description="Low complexity" evidence="1">
    <location>
        <begin position="74"/>
        <end position="89"/>
    </location>
</feature>
<evidence type="ECO:0000313" key="4">
    <source>
        <dbReference type="Proteomes" id="UP000473325"/>
    </source>
</evidence>
<accession>A0A6L7EXU9</accession>
<keyword evidence="2" id="KW-0472">Membrane</keyword>
<keyword evidence="2" id="KW-0812">Transmembrane</keyword>
<dbReference type="EMBL" id="WUEK01000003">
    <property type="protein sequence ID" value="MXG89155.1"/>
    <property type="molecule type" value="Genomic_DNA"/>
</dbReference>
<proteinExistence type="predicted"/>
<feature type="transmembrane region" description="Helical" evidence="2">
    <location>
        <begin position="216"/>
        <end position="236"/>
    </location>
</feature>
<evidence type="ECO:0000256" key="2">
    <source>
        <dbReference type="SAM" id="Phobius"/>
    </source>
</evidence>
<dbReference type="AlphaFoldDB" id="A0A6L7EXU9"/>
<feature type="compositionally biased region" description="Basic and acidic residues" evidence="1">
    <location>
        <begin position="99"/>
        <end position="109"/>
    </location>
</feature>
<gene>
    <name evidence="3" type="ORF">GRQ65_06290</name>
</gene>
<feature type="transmembrane region" description="Helical" evidence="2">
    <location>
        <begin position="127"/>
        <end position="149"/>
    </location>
</feature>
<keyword evidence="4" id="KW-1185">Reference proteome</keyword>
<dbReference type="RefSeq" id="WP_160876284.1">
    <property type="nucleotide sequence ID" value="NZ_WUEK01000003.1"/>
</dbReference>